<evidence type="ECO:0000313" key="2">
    <source>
        <dbReference type="EMBL" id="NYD33844.1"/>
    </source>
</evidence>
<dbReference type="AlphaFoldDB" id="A0A852S156"/>
<dbReference type="RefSeq" id="WP_179729833.1">
    <property type="nucleotide sequence ID" value="NZ_BAABEF010000001.1"/>
</dbReference>
<comment type="caution">
    <text evidence="2">The sequence shown here is derived from an EMBL/GenBank/DDBJ whole genome shotgun (WGS) entry which is preliminary data.</text>
</comment>
<dbReference type="EMBL" id="JACCBF010000001">
    <property type="protein sequence ID" value="NYD33844.1"/>
    <property type="molecule type" value="Genomic_DNA"/>
</dbReference>
<gene>
    <name evidence="2" type="ORF">BJ958_005390</name>
</gene>
<protein>
    <submittedName>
        <fullName evidence="2">Uncharacterized protein</fullName>
    </submittedName>
</protein>
<feature type="compositionally biased region" description="Low complexity" evidence="1">
    <location>
        <begin position="84"/>
        <end position="105"/>
    </location>
</feature>
<evidence type="ECO:0000256" key="1">
    <source>
        <dbReference type="SAM" id="MobiDB-lite"/>
    </source>
</evidence>
<organism evidence="2 3">
    <name type="scientific">Nocardioides kongjuensis</name>
    <dbReference type="NCBI Taxonomy" id="349522"/>
    <lineage>
        <taxon>Bacteria</taxon>
        <taxon>Bacillati</taxon>
        <taxon>Actinomycetota</taxon>
        <taxon>Actinomycetes</taxon>
        <taxon>Propionibacteriales</taxon>
        <taxon>Nocardioidaceae</taxon>
        <taxon>Nocardioides</taxon>
    </lineage>
</organism>
<feature type="region of interest" description="Disordered" evidence="1">
    <location>
        <begin position="81"/>
        <end position="115"/>
    </location>
</feature>
<reference evidence="2 3" key="1">
    <citation type="submission" date="2020-07" db="EMBL/GenBank/DDBJ databases">
        <title>Sequencing the genomes of 1000 actinobacteria strains.</title>
        <authorList>
            <person name="Klenk H.-P."/>
        </authorList>
    </citation>
    <scope>NUCLEOTIDE SEQUENCE [LARGE SCALE GENOMIC DNA]</scope>
    <source>
        <strain evidence="2 3">DSM 19082</strain>
    </source>
</reference>
<keyword evidence="3" id="KW-1185">Reference proteome</keyword>
<sequence>MTARINTLNALEQAEAEEAAGVPLHKIEEEGSLKVRLWGAIAWVITKRDEPTLSYLDYMKRATYSEILTFVLGTDNAAEEAAADDPFPAGAAAADEGAPADAEGPVLSGDGDPAV</sequence>
<accession>A0A852S156</accession>
<dbReference type="Proteomes" id="UP000582231">
    <property type="component" value="Unassembled WGS sequence"/>
</dbReference>
<evidence type="ECO:0000313" key="3">
    <source>
        <dbReference type="Proteomes" id="UP000582231"/>
    </source>
</evidence>
<name>A0A852S156_9ACTN</name>
<proteinExistence type="predicted"/>